<dbReference type="InterPro" id="IPR032384">
    <property type="entry name" value="Kif23_Arf-bd"/>
</dbReference>
<keyword evidence="5 6" id="KW-0505">Motor protein</keyword>
<feature type="region of interest" description="Disordered" evidence="8">
    <location>
        <begin position="172"/>
        <end position="198"/>
    </location>
</feature>
<feature type="compositionally biased region" description="Polar residues" evidence="8">
    <location>
        <begin position="676"/>
        <end position="685"/>
    </location>
</feature>
<gene>
    <name evidence="10" type="primary">KIF23</name>
</gene>
<dbReference type="SUPFAM" id="SSF52540">
    <property type="entry name" value="P-loop containing nucleoside triphosphate hydrolases"/>
    <property type="match status" value="1"/>
</dbReference>
<evidence type="ECO:0000259" key="9">
    <source>
        <dbReference type="PROSITE" id="PS50067"/>
    </source>
</evidence>
<dbReference type="GO" id="GO:0051256">
    <property type="term" value="P:mitotic spindle midzone assembly"/>
    <property type="evidence" value="ECO:0007669"/>
    <property type="project" value="TreeGrafter"/>
</dbReference>
<dbReference type="GO" id="GO:0007018">
    <property type="term" value="P:microtubule-based movement"/>
    <property type="evidence" value="ECO:0007669"/>
    <property type="project" value="InterPro"/>
</dbReference>
<feature type="domain" description="Kinesin motor" evidence="9">
    <location>
        <begin position="25"/>
        <end position="439"/>
    </location>
</feature>
<feature type="coiled-coil region" evidence="7">
    <location>
        <begin position="567"/>
        <end position="629"/>
    </location>
</feature>
<dbReference type="GO" id="GO:0005874">
    <property type="term" value="C:microtubule"/>
    <property type="evidence" value="ECO:0007669"/>
    <property type="project" value="UniProtKB-KW"/>
</dbReference>
<evidence type="ECO:0000256" key="6">
    <source>
        <dbReference type="RuleBase" id="RU000394"/>
    </source>
</evidence>
<dbReference type="GO" id="GO:0005871">
    <property type="term" value="C:kinesin complex"/>
    <property type="evidence" value="ECO:0007669"/>
    <property type="project" value="TreeGrafter"/>
</dbReference>
<organism evidence="10 11">
    <name type="scientific">Oncorhynchus tshawytscha</name>
    <name type="common">Chinook salmon</name>
    <name type="synonym">Salmo tshawytscha</name>
    <dbReference type="NCBI Taxonomy" id="74940"/>
    <lineage>
        <taxon>Eukaryota</taxon>
        <taxon>Metazoa</taxon>
        <taxon>Chordata</taxon>
        <taxon>Craniata</taxon>
        <taxon>Vertebrata</taxon>
        <taxon>Euteleostomi</taxon>
        <taxon>Actinopterygii</taxon>
        <taxon>Neopterygii</taxon>
        <taxon>Teleostei</taxon>
        <taxon>Protacanthopterygii</taxon>
        <taxon>Salmoniformes</taxon>
        <taxon>Salmonidae</taxon>
        <taxon>Salmoninae</taxon>
        <taxon>Oncorhynchus</taxon>
    </lineage>
</organism>
<dbReference type="PRINTS" id="PR00380">
    <property type="entry name" value="KINESINHEAVY"/>
</dbReference>
<dbReference type="Pfam" id="PF00225">
    <property type="entry name" value="Kinesin"/>
    <property type="match status" value="1"/>
</dbReference>
<evidence type="ECO:0000256" key="3">
    <source>
        <dbReference type="ARBA" id="ARBA00022840"/>
    </source>
</evidence>
<dbReference type="GO" id="GO:0003777">
    <property type="term" value="F:microtubule motor activity"/>
    <property type="evidence" value="ECO:0007669"/>
    <property type="project" value="InterPro"/>
</dbReference>
<proteinExistence type="inferred from homology"/>
<dbReference type="GO" id="GO:0005524">
    <property type="term" value="F:ATP binding"/>
    <property type="evidence" value="ECO:0007669"/>
    <property type="project" value="UniProtKB-UniRule"/>
</dbReference>
<comment type="subcellular location">
    <subcellularLocation>
        <location evidence="1">Cytoplasm</location>
        <location evidence="1">Cytoskeleton</location>
    </subcellularLocation>
</comment>
<dbReference type="Gene3D" id="2.60.40.4330">
    <property type="entry name" value="Kinesin-like protein Kif23, Arf6-interacting domain"/>
    <property type="match status" value="1"/>
</dbReference>
<accession>A0AAZ3P4J5</accession>
<evidence type="ECO:0000313" key="11">
    <source>
        <dbReference type="Proteomes" id="UP000694402"/>
    </source>
</evidence>
<reference evidence="10" key="2">
    <citation type="submission" date="2025-08" db="UniProtKB">
        <authorList>
            <consortium name="Ensembl"/>
        </authorList>
    </citation>
    <scope>IDENTIFICATION</scope>
</reference>
<feature type="compositionally biased region" description="Basic residues" evidence="8">
    <location>
        <begin position="1"/>
        <end position="20"/>
    </location>
</feature>
<dbReference type="CDD" id="cd01368">
    <property type="entry name" value="KISc_KIF23_like"/>
    <property type="match status" value="1"/>
</dbReference>
<feature type="region of interest" description="Disordered" evidence="8">
    <location>
        <begin position="1"/>
        <end position="22"/>
    </location>
</feature>
<dbReference type="SMART" id="SM00129">
    <property type="entry name" value="KISc"/>
    <property type="match status" value="1"/>
</dbReference>
<evidence type="ECO:0000256" key="7">
    <source>
        <dbReference type="SAM" id="Coils"/>
    </source>
</evidence>
<dbReference type="InterPro" id="IPR036961">
    <property type="entry name" value="Kinesin_motor_dom_sf"/>
</dbReference>
<dbReference type="AlphaFoldDB" id="A0AAZ3P4J5"/>
<keyword evidence="11" id="KW-1185">Reference proteome</keyword>
<dbReference type="PROSITE" id="PS00411">
    <property type="entry name" value="KINESIN_MOTOR_1"/>
    <property type="match status" value="1"/>
</dbReference>
<feature type="binding site" evidence="5">
    <location>
        <begin position="112"/>
        <end position="119"/>
    </location>
    <ligand>
        <name>ATP</name>
        <dbReference type="ChEBI" id="CHEBI:30616"/>
    </ligand>
</feature>
<dbReference type="GeneTree" id="ENSGT00940000155837"/>
<dbReference type="InterPro" id="IPR019821">
    <property type="entry name" value="Kinesin_motor_CS"/>
</dbReference>
<evidence type="ECO:0000256" key="2">
    <source>
        <dbReference type="ARBA" id="ARBA00022741"/>
    </source>
</evidence>
<dbReference type="Proteomes" id="UP000694402">
    <property type="component" value="Unassembled WGS sequence"/>
</dbReference>
<dbReference type="Ensembl" id="ENSOTST00005173298.1">
    <property type="protein sequence ID" value="ENSOTSP00005111470.1"/>
    <property type="gene ID" value="ENSOTSG00005052386.1"/>
</dbReference>
<keyword evidence="3 5" id="KW-0067">ATP-binding</keyword>
<reference evidence="11" key="1">
    <citation type="journal article" date="2018" name="PLoS ONE">
        <title>Chinook salmon (Oncorhynchus tshawytscha) genome and transcriptome.</title>
        <authorList>
            <person name="Christensen K.A."/>
            <person name="Leong J.S."/>
            <person name="Sakhrani D."/>
            <person name="Biagi C.A."/>
            <person name="Minkley D.R."/>
            <person name="Withler R.E."/>
            <person name="Rondeau E.B."/>
            <person name="Koop B.F."/>
            <person name="Devlin R.H."/>
        </authorList>
    </citation>
    <scope>NUCLEOTIDE SEQUENCE [LARGE SCALE GENOMIC DNA]</scope>
</reference>
<evidence type="ECO:0000256" key="4">
    <source>
        <dbReference type="ARBA" id="ARBA00023212"/>
    </source>
</evidence>
<keyword evidence="4" id="KW-0963">Cytoplasm</keyword>
<feature type="region of interest" description="Disordered" evidence="8">
    <location>
        <begin position="676"/>
        <end position="737"/>
    </location>
</feature>
<keyword evidence="6" id="KW-0493">Microtubule</keyword>
<dbReference type="PROSITE" id="PS50067">
    <property type="entry name" value="KINESIN_MOTOR_2"/>
    <property type="match status" value="1"/>
</dbReference>
<evidence type="ECO:0000256" key="1">
    <source>
        <dbReference type="ARBA" id="ARBA00004245"/>
    </source>
</evidence>
<evidence type="ECO:0000313" key="10">
    <source>
        <dbReference type="Ensembl" id="ENSOTSP00005111470.1"/>
    </source>
</evidence>
<reference evidence="10" key="3">
    <citation type="submission" date="2025-09" db="UniProtKB">
        <authorList>
            <consortium name="Ensembl"/>
        </authorList>
    </citation>
    <scope>IDENTIFICATION</scope>
</reference>
<sequence>MQRPAKGKTPRRPPLKKTSHTQKDPVGVYCRIRPLGATDEECCIEMISSTTIQLHAPDGIKANRNGEYKETQYSFKKVFGIQTSQIELFEDVAKPLVDDLIHCKNGLLFTYGVTGSGKTFTMTGSPGEGGLLPRSLDMLFNSIGPLQAKRFVFRTDDKNGMEIQGQVDALLERQKRESNQQSTVPKTPSSKQKPDPEFADMISPEEACKCEGVDEDSCYSVFVSYIEIYNNYIYDLLEDTPIDPIRPKPPQSKILREDQNHNMYVSGCTEVEVKSTVEAFEVFWRGQKKRRIADTQLNRESSRSHSVFIVKLAQAPLDADGDHILQDKNQVTVSQLCLVDLAGSERTSRTKAEGSRLREAGNINQSLMTLRTCIEVLRENQMCGTNRMVPYRDSKVTHLFKNYFDGEGKVRMVVCVNPKADDYEETMLVMRFAELTQEVEVARPVDRPICSLRPGGSNNTGMYTHIITRREREIYLAKDGSVLNQLLDSLPALPACELVDPTDEQILPRLIEVLERRHRIRQMITEQYTRTANTLKSMLQEFDGHLMAKENFIHEQRGKLGEKDKIMFNQKNEMDRLEKKSKMLEYKIDILQKTTNIYEGDKRSLQQELESREQRLQRELSERKRMEARMQGMVSDTKHQWEKECERRVNAKQLEMQNKLWVKDEKLKQLKAIVSESNNSTTSEQQRPHHPRQAPEELPGEGPASRPREEISLAITTGTPIRPHHRRSHSAGGQRWVDHKPLSNLDLDTVMQPIIPNAIKVSAASEKALSKSHKYVLTHQELASDGEIQTKLIKVKKNKKKKNFLNWCLFVSVSF</sequence>
<dbReference type="Gene3D" id="3.40.850.10">
    <property type="entry name" value="Kinesin motor domain"/>
    <property type="match status" value="1"/>
</dbReference>
<evidence type="ECO:0000256" key="8">
    <source>
        <dbReference type="SAM" id="MobiDB-lite"/>
    </source>
</evidence>
<dbReference type="GO" id="GO:0016887">
    <property type="term" value="F:ATP hydrolysis activity"/>
    <property type="evidence" value="ECO:0007669"/>
    <property type="project" value="TreeGrafter"/>
</dbReference>
<evidence type="ECO:0000256" key="5">
    <source>
        <dbReference type="PROSITE-ProRule" id="PRU00283"/>
    </source>
</evidence>
<dbReference type="InterPro" id="IPR027417">
    <property type="entry name" value="P-loop_NTPase"/>
</dbReference>
<name>A0AAZ3P4J5_ONCTS</name>
<protein>
    <recommendedName>
        <fullName evidence="6">Kinesin-like protein</fullName>
    </recommendedName>
</protein>
<keyword evidence="2 5" id="KW-0547">Nucleotide-binding</keyword>
<dbReference type="GO" id="GO:0005634">
    <property type="term" value="C:nucleus"/>
    <property type="evidence" value="ECO:0007669"/>
    <property type="project" value="TreeGrafter"/>
</dbReference>
<feature type="compositionally biased region" description="Polar residues" evidence="8">
    <location>
        <begin position="179"/>
        <end position="191"/>
    </location>
</feature>
<dbReference type="PANTHER" id="PTHR24115">
    <property type="entry name" value="KINESIN-RELATED"/>
    <property type="match status" value="1"/>
</dbReference>
<keyword evidence="4" id="KW-0206">Cytoskeleton</keyword>
<keyword evidence="7" id="KW-0175">Coiled coil</keyword>
<dbReference type="Pfam" id="PF16540">
    <property type="entry name" value="MKLP1_Arf_bdg"/>
    <property type="match status" value="1"/>
</dbReference>
<comment type="similarity">
    <text evidence="5 6">Belongs to the TRAFAC class myosin-kinesin ATPase superfamily. Kinesin family.</text>
</comment>
<dbReference type="InterPro" id="IPR001752">
    <property type="entry name" value="Kinesin_motor_dom"/>
</dbReference>
<dbReference type="InterPro" id="IPR027640">
    <property type="entry name" value="Kinesin-like_fam"/>
</dbReference>
<dbReference type="GO" id="GO:0008017">
    <property type="term" value="F:microtubule binding"/>
    <property type="evidence" value="ECO:0007669"/>
    <property type="project" value="InterPro"/>
</dbReference>
<dbReference type="PANTHER" id="PTHR24115:SF600">
    <property type="entry name" value="KINESIN-LIKE PROTEIN KIF23"/>
    <property type="match status" value="1"/>
</dbReference>
<dbReference type="InterPro" id="IPR038105">
    <property type="entry name" value="Kif23_Arf-bd_sf"/>
</dbReference>